<dbReference type="Gene3D" id="2.10.110.10">
    <property type="entry name" value="Cysteine Rich Protein"/>
    <property type="match status" value="1"/>
</dbReference>
<keyword evidence="11" id="KW-1185">Reference proteome</keyword>
<dbReference type="OrthoDB" id="1679758at2759"/>
<evidence type="ECO:0000313" key="11">
    <source>
        <dbReference type="Proteomes" id="UP000678499"/>
    </source>
</evidence>
<evidence type="ECO:0000256" key="1">
    <source>
        <dbReference type="ARBA" id="ARBA00004123"/>
    </source>
</evidence>
<keyword evidence="5 8" id="KW-0862">Zinc</keyword>
<feature type="domain" description="LIM zinc-binding" evidence="9">
    <location>
        <begin position="34"/>
        <end position="94"/>
    </location>
</feature>
<keyword evidence="7" id="KW-0539">Nucleus</keyword>
<evidence type="ECO:0000256" key="8">
    <source>
        <dbReference type="PROSITE-ProRule" id="PRU00125"/>
    </source>
</evidence>
<keyword evidence="3 8" id="KW-0479">Metal-binding</keyword>
<keyword evidence="2" id="KW-0517">Myogenesis</keyword>
<dbReference type="Proteomes" id="UP000678499">
    <property type="component" value="Unassembled WGS sequence"/>
</dbReference>
<dbReference type="CDD" id="cd09326">
    <property type="entry name" value="LIM_CRP_like"/>
    <property type="match status" value="1"/>
</dbReference>
<dbReference type="GO" id="GO:0046872">
    <property type="term" value="F:metal ion binding"/>
    <property type="evidence" value="ECO:0007669"/>
    <property type="project" value="UniProtKB-KW"/>
</dbReference>
<evidence type="ECO:0000259" key="9">
    <source>
        <dbReference type="PROSITE" id="PS50023"/>
    </source>
</evidence>
<reference evidence="10" key="1">
    <citation type="submission" date="2020-11" db="EMBL/GenBank/DDBJ databases">
        <authorList>
            <person name="Tran Van P."/>
        </authorList>
    </citation>
    <scope>NUCLEOTIDE SEQUENCE</scope>
</reference>
<dbReference type="PROSITE" id="PS50023">
    <property type="entry name" value="LIM_DOMAIN_2"/>
    <property type="match status" value="1"/>
</dbReference>
<dbReference type="GO" id="GO:0030018">
    <property type="term" value="C:Z disc"/>
    <property type="evidence" value="ECO:0007669"/>
    <property type="project" value="TreeGrafter"/>
</dbReference>
<sequence>MYSNHIMSSNVHSSRRAAVVPEAAPIVSVVSDDPRCPRCGHRVYHAERMIIGGNTYHKTCFTCRVCKVHLDSLNSNERDSQLYCKKCYGRAFGPRGYGFGMGAGTLSMTMTALLDSNCNTVVHNPATQHLMEHSGASNWEAEEVQRRENKLSNYRYVKTNAHDNLITPNVPAVAQAHAYPRLLEERQATQTRYRQTAARLPPNVVSLIPASAAGSHRHEHHVNAYKNDPEAFIVPANRQ</sequence>
<gene>
    <name evidence="10" type="ORF">NMOB1V02_LOCUS8712</name>
</gene>
<dbReference type="GO" id="GO:0042805">
    <property type="term" value="F:actinin binding"/>
    <property type="evidence" value="ECO:0007669"/>
    <property type="project" value="TreeGrafter"/>
</dbReference>
<evidence type="ECO:0000256" key="7">
    <source>
        <dbReference type="ARBA" id="ARBA00023242"/>
    </source>
</evidence>
<protein>
    <recommendedName>
        <fullName evidence="9">LIM zinc-binding domain-containing protein</fullName>
    </recommendedName>
</protein>
<evidence type="ECO:0000256" key="4">
    <source>
        <dbReference type="ARBA" id="ARBA00022737"/>
    </source>
</evidence>
<dbReference type="SUPFAM" id="SSF57716">
    <property type="entry name" value="Glucocorticoid receptor-like (DNA-binding domain)"/>
    <property type="match status" value="2"/>
</dbReference>
<accession>A0A7R9GHD6</accession>
<dbReference type="GO" id="GO:0060537">
    <property type="term" value="P:muscle tissue development"/>
    <property type="evidence" value="ECO:0007669"/>
    <property type="project" value="TreeGrafter"/>
</dbReference>
<dbReference type="EMBL" id="OA884625">
    <property type="protein sequence ID" value="CAD7281058.1"/>
    <property type="molecule type" value="Genomic_DNA"/>
</dbReference>
<evidence type="ECO:0000256" key="6">
    <source>
        <dbReference type="ARBA" id="ARBA00023038"/>
    </source>
</evidence>
<dbReference type="EMBL" id="CAJPEX010002588">
    <property type="protein sequence ID" value="CAG0921210.1"/>
    <property type="molecule type" value="Genomic_DNA"/>
</dbReference>
<dbReference type="SMART" id="SM00132">
    <property type="entry name" value="LIM"/>
    <property type="match status" value="1"/>
</dbReference>
<name>A0A7R9GHD6_9CRUS</name>
<dbReference type="FunFam" id="2.10.110.10:FF:000001">
    <property type="entry name" value="Cysteine and glycine-rich protein 1"/>
    <property type="match status" value="1"/>
</dbReference>
<keyword evidence="4" id="KW-0677">Repeat</keyword>
<dbReference type="GO" id="GO:0008307">
    <property type="term" value="F:structural constituent of muscle"/>
    <property type="evidence" value="ECO:0007669"/>
    <property type="project" value="TreeGrafter"/>
</dbReference>
<evidence type="ECO:0000256" key="5">
    <source>
        <dbReference type="ARBA" id="ARBA00022833"/>
    </source>
</evidence>
<evidence type="ECO:0000256" key="2">
    <source>
        <dbReference type="ARBA" id="ARBA00022541"/>
    </source>
</evidence>
<dbReference type="GO" id="GO:0045214">
    <property type="term" value="P:sarcomere organization"/>
    <property type="evidence" value="ECO:0007669"/>
    <property type="project" value="TreeGrafter"/>
</dbReference>
<dbReference type="GO" id="GO:0005634">
    <property type="term" value="C:nucleus"/>
    <property type="evidence" value="ECO:0007669"/>
    <property type="project" value="UniProtKB-SubCell"/>
</dbReference>
<dbReference type="PANTHER" id="PTHR24215">
    <property type="entry name" value="RHO-GTPASE-ACTIVATING PROTEIN LRG1"/>
    <property type="match status" value="1"/>
</dbReference>
<dbReference type="InterPro" id="IPR001781">
    <property type="entry name" value="Znf_LIM"/>
</dbReference>
<dbReference type="PANTHER" id="PTHR24215:SF35">
    <property type="entry name" value="MUSCLE LIM PROTEIN MLP84B"/>
    <property type="match status" value="1"/>
</dbReference>
<evidence type="ECO:0000256" key="3">
    <source>
        <dbReference type="ARBA" id="ARBA00022723"/>
    </source>
</evidence>
<dbReference type="PROSITE" id="PS00478">
    <property type="entry name" value="LIM_DOMAIN_1"/>
    <property type="match status" value="1"/>
</dbReference>
<organism evidence="10">
    <name type="scientific">Notodromas monacha</name>
    <dbReference type="NCBI Taxonomy" id="399045"/>
    <lineage>
        <taxon>Eukaryota</taxon>
        <taxon>Metazoa</taxon>
        <taxon>Ecdysozoa</taxon>
        <taxon>Arthropoda</taxon>
        <taxon>Crustacea</taxon>
        <taxon>Oligostraca</taxon>
        <taxon>Ostracoda</taxon>
        <taxon>Podocopa</taxon>
        <taxon>Podocopida</taxon>
        <taxon>Cypridocopina</taxon>
        <taxon>Cypridoidea</taxon>
        <taxon>Cyprididae</taxon>
        <taxon>Notodromas</taxon>
    </lineage>
</organism>
<keyword evidence="6 8" id="KW-0440">LIM domain</keyword>
<dbReference type="AlphaFoldDB" id="A0A7R9GHD6"/>
<comment type="subcellular location">
    <subcellularLocation>
        <location evidence="1">Nucleus</location>
    </subcellularLocation>
</comment>
<proteinExistence type="predicted"/>
<dbReference type="Pfam" id="PF00412">
    <property type="entry name" value="LIM"/>
    <property type="match status" value="1"/>
</dbReference>
<evidence type="ECO:0000313" key="10">
    <source>
        <dbReference type="EMBL" id="CAD7281058.1"/>
    </source>
</evidence>
<dbReference type="GO" id="GO:0007517">
    <property type="term" value="P:muscle organ development"/>
    <property type="evidence" value="ECO:0007669"/>
    <property type="project" value="UniProtKB-KW"/>
</dbReference>